<dbReference type="Pfam" id="PF11017">
    <property type="entry name" value="DUF2855"/>
    <property type="match status" value="1"/>
</dbReference>
<protein>
    <submittedName>
        <fullName evidence="1">DUF2855 family protein</fullName>
    </submittedName>
</protein>
<sequence length="367" mass="39332">MLTTELLVQKNNLATTRVRKRPNAPLQPGQVRARVDRFALTANNITYAAFGSAMHYWDFYPVQDLTDAGAEWGIVPVWGFGTVVESACAEVPVGERLYGFWPMASHAVLAPAHVTHGGWSDGAAHRSPLPAIYNQYLRTSADPFYTEGTEDLQALLRPLFATSWLIDDFMADNGFFGASTLLLSSASSKTAYATAFCLAQRPGIEVIGLTSPGNMAFCEQLGCYSRVLAYDALPTLDGTTPTVYIDFAGNAGLRKSVHGHFTQLRYSCSVGGAHVGALGHAKDLPGPRATLFFAPAQGQKRAAEWGQAVFGQRLLDGWNGFLEAVQRQAWVRVAQANGPAAAQAAYAQMLAGHTDPGVGTMVSLSSA</sequence>
<keyword evidence="2" id="KW-1185">Reference proteome</keyword>
<evidence type="ECO:0000313" key="2">
    <source>
        <dbReference type="Proteomes" id="UP000663903"/>
    </source>
</evidence>
<evidence type="ECO:0000313" key="1">
    <source>
        <dbReference type="EMBL" id="QTD45311.1"/>
    </source>
</evidence>
<name>A0A975CHR6_9BURK</name>
<dbReference type="EMBL" id="CP071796">
    <property type="protein sequence ID" value="QTD45311.1"/>
    <property type="molecule type" value="Genomic_DNA"/>
</dbReference>
<dbReference type="RefSeq" id="WP_208009061.1">
    <property type="nucleotide sequence ID" value="NZ_CP071796.1"/>
</dbReference>
<proteinExistence type="predicted"/>
<dbReference type="AlphaFoldDB" id="A0A975CHR6"/>
<dbReference type="KEGG" id="otd:J1M35_20240"/>
<dbReference type="InterPro" id="IPR021276">
    <property type="entry name" value="DUF2855"/>
</dbReference>
<reference evidence="1" key="1">
    <citation type="submission" date="2021-03" db="EMBL/GenBank/DDBJ databases">
        <title>Ottowia sp. 27C isolated from the cloaca of a Giant Asian pond turtle (Heosemys grandis).</title>
        <authorList>
            <person name="Spergser J."/>
            <person name="Busse H.-J."/>
        </authorList>
    </citation>
    <scope>NUCLEOTIDE SEQUENCE</scope>
    <source>
        <strain evidence="1">27C</strain>
    </source>
</reference>
<gene>
    <name evidence="1" type="ORF">J1M35_20240</name>
</gene>
<organism evidence="1 2">
    <name type="scientific">Ottowia testudinis</name>
    <dbReference type="NCBI Taxonomy" id="2816950"/>
    <lineage>
        <taxon>Bacteria</taxon>
        <taxon>Pseudomonadati</taxon>
        <taxon>Pseudomonadota</taxon>
        <taxon>Betaproteobacteria</taxon>
        <taxon>Burkholderiales</taxon>
        <taxon>Comamonadaceae</taxon>
        <taxon>Ottowia</taxon>
    </lineage>
</organism>
<dbReference type="Proteomes" id="UP000663903">
    <property type="component" value="Chromosome"/>
</dbReference>
<accession>A0A975CHR6</accession>